<feature type="transmembrane region" description="Helical" evidence="2">
    <location>
        <begin position="311"/>
        <end position="331"/>
    </location>
</feature>
<protein>
    <recommendedName>
        <fullName evidence="5">MFS transporter</fullName>
    </recommendedName>
</protein>
<feature type="transmembrane region" description="Helical" evidence="2">
    <location>
        <begin position="156"/>
        <end position="180"/>
    </location>
</feature>
<dbReference type="EMBL" id="JBIRPU010000005">
    <property type="protein sequence ID" value="MFI0793283.1"/>
    <property type="molecule type" value="Genomic_DNA"/>
</dbReference>
<comment type="caution">
    <text evidence="3">The sequence shown here is derived from an EMBL/GenBank/DDBJ whole genome shotgun (WGS) entry which is preliminary data.</text>
</comment>
<feature type="transmembrane region" description="Helical" evidence="2">
    <location>
        <begin position="483"/>
        <end position="504"/>
    </location>
</feature>
<reference evidence="3 4" key="1">
    <citation type="submission" date="2024-10" db="EMBL/GenBank/DDBJ databases">
        <title>The Natural Products Discovery Center: Release of the First 8490 Sequenced Strains for Exploring Actinobacteria Biosynthetic Diversity.</title>
        <authorList>
            <person name="Kalkreuter E."/>
            <person name="Kautsar S.A."/>
            <person name="Yang D."/>
            <person name="Bader C.D."/>
            <person name="Teijaro C.N."/>
            <person name="Fluegel L."/>
            <person name="Davis C.M."/>
            <person name="Simpson J.R."/>
            <person name="Lauterbach L."/>
            <person name="Steele A.D."/>
            <person name="Gui C."/>
            <person name="Meng S."/>
            <person name="Li G."/>
            <person name="Viehrig K."/>
            <person name="Ye F."/>
            <person name="Su P."/>
            <person name="Kiefer A.F."/>
            <person name="Nichols A."/>
            <person name="Cepeda A.J."/>
            <person name="Yan W."/>
            <person name="Fan B."/>
            <person name="Jiang Y."/>
            <person name="Adhikari A."/>
            <person name="Zheng C.-J."/>
            <person name="Schuster L."/>
            <person name="Cowan T.M."/>
            <person name="Smanski M.J."/>
            <person name="Chevrette M.G."/>
            <person name="De Carvalho L.P.S."/>
            <person name="Shen B."/>
        </authorList>
    </citation>
    <scope>NUCLEOTIDE SEQUENCE [LARGE SCALE GENOMIC DNA]</scope>
    <source>
        <strain evidence="3 4">NPDC021253</strain>
    </source>
</reference>
<feature type="transmembrane region" description="Helical" evidence="2">
    <location>
        <begin position="416"/>
        <end position="439"/>
    </location>
</feature>
<keyword evidence="2" id="KW-0472">Membrane</keyword>
<organism evidence="3 4">
    <name type="scientific">Micromonospora rubida</name>
    <dbReference type="NCBI Taxonomy" id="2697657"/>
    <lineage>
        <taxon>Bacteria</taxon>
        <taxon>Bacillati</taxon>
        <taxon>Actinomycetota</taxon>
        <taxon>Actinomycetes</taxon>
        <taxon>Micromonosporales</taxon>
        <taxon>Micromonosporaceae</taxon>
        <taxon>Micromonospora</taxon>
    </lineage>
</organism>
<feature type="region of interest" description="Disordered" evidence="1">
    <location>
        <begin position="1"/>
        <end position="34"/>
    </location>
</feature>
<keyword evidence="4" id="KW-1185">Reference proteome</keyword>
<accession>A0ABW7SMT6</accession>
<evidence type="ECO:0000256" key="1">
    <source>
        <dbReference type="SAM" id="MobiDB-lite"/>
    </source>
</evidence>
<feature type="transmembrane region" description="Helical" evidence="2">
    <location>
        <begin position="390"/>
        <end position="410"/>
    </location>
</feature>
<feature type="transmembrane region" description="Helical" evidence="2">
    <location>
        <begin position="243"/>
        <end position="264"/>
    </location>
</feature>
<sequence length="510" mass="54022">MTSYKDADATDPLWRPGVTMTTEAAPRGDDRADEPERTILLPRISTDPVDDLVERVRPQLTRVVDALQVAAALEADGHTDRAAQVEYGYSDVFVLASEVFRRMGPTSPVVDEARTSPTAGRDRWNDLRTISHGLLYVLPSAAFPAVLAVVGRPGLVLGLILAGTLGWIYSGVIAYSAYRLLGLGRPRSANRLLRMAALTAPLLGMMAGGAVLPYGGLSLATMMVFQLAYQLASTLLMFYRRELWLALAMIPAFLFGGIYLVSGGTTQQRWAVGAAAVGVLATVAAALWVAQTASRAEEPAPRDPLWPEASALLGVAGYGLCSAALLFHAQAPYLLGRLDIAAAAVPLILSMGFVEWRTSLFWANAVALARHTHEPRGFVAGVWHMIGREATACLAVPAVLGAALLAGLFHAGMLSAAGAVMTAAHVALAGAYYLAFLLVGRGRYGWLCLSMTVVIVLHTGVGALLGVAPLFGQDGRALADTSLYLGSVVLLQALFALGLVPVIGQVRHYR</sequence>
<evidence type="ECO:0000313" key="3">
    <source>
        <dbReference type="EMBL" id="MFI0793283.1"/>
    </source>
</evidence>
<feature type="transmembrane region" description="Helical" evidence="2">
    <location>
        <begin position="133"/>
        <end position="150"/>
    </location>
</feature>
<keyword evidence="2" id="KW-0812">Transmembrane</keyword>
<dbReference type="Proteomes" id="UP001611075">
    <property type="component" value="Unassembled WGS sequence"/>
</dbReference>
<feature type="transmembrane region" description="Helical" evidence="2">
    <location>
        <begin position="270"/>
        <end position="290"/>
    </location>
</feature>
<evidence type="ECO:0000256" key="2">
    <source>
        <dbReference type="SAM" id="Phobius"/>
    </source>
</evidence>
<keyword evidence="2" id="KW-1133">Transmembrane helix</keyword>
<feature type="transmembrane region" description="Helical" evidence="2">
    <location>
        <begin position="446"/>
        <end position="471"/>
    </location>
</feature>
<dbReference type="RefSeq" id="WP_396678573.1">
    <property type="nucleotide sequence ID" value="NZ_JBIRPU010000005.1"/>
</dbReference>
<evidence type="ECO:0000313" key="4">
    <source>
        <dbReference type="Proteomes" id="UP001611075"/>
    </source>
</evidence>
<proteinExistence type="predicted"/>
<gene>
    <name evidence="3" type="ORF">ACH4OY_11355</name>
</gene>
<evidence type="ECO:0008006" key="5">
    <source>
        <dbReference type="Google" id="ProtNLM"/>
    </source>
</evidence>
<name>A0ABW7SMT6_9ACTN</name>